<organism evidence="2 3">
    <name type="scientific">Planococcus maitriensis</name>
    <dbReference type="NCBI Taxonomy" id="221799"/>
    <lineage>
        <taxon>Bacteria</taxon>
        <taxon>Bacillati</taxon>
        <taxon>Bacillota</taxon>
        <taxon>Bacilli</taxon>
        <taxon>Bacillales</taxon>
        <taxon>Caryophanaceae</taxon>
        <taxon>Planococcus</taxon>
    </lineage>
</organism>
<feature type="transmembrane region" description="Helical" evidence="1">
    <location>
        <begin position="16"/>
        <end position="36"/>
    </location>
</feature>
<keyword evidence="3" id="KW-1185">Reference proteome</keyword>
<reference evidence="2 3" key="1">
    <citation type="submission" date="2018-06" db="EMBL/GenBank/DDBJ databases">
        <title>The draft genome sequences of strains SCU63 and S1.</title>
        <authorList>
            <person name="Gan L."/>
        </authorList>
    </citation>
    <scope>NUCLEOTIDE SEQUENCE [LARGE SCALE GENOMIC DNA]</scope>
    <source>
        <strain evidence="2 3">S1</strain>
    </source>
</reference>
<dbReference type="EMBL" id="QLZQ01000004">
    <property type="protein sequence ID" value="RAZ67185.1"/>
    <property type="molecule type" value="Genomic_DNA"/>
</dbReference>
<sequence>MHNIVPSTGLGTPLTAAPLIGILTSVAAIIFILAFMKYSLAKSLRKNETFQVKEGTEKAQAIPEDDLPPFLISLLPIVVLLGIILAFSSVDNIIIVALIVAIILSAILFHKQIAYQKEVLNEGATDSLSSTITTGSTIAFGSITTSVPAFTSVFKMIQSIPGPPILPLMIGTGLISGITASAVGAIGISVQNFAPIYLDMGLDPETVHRTIAISSGALAIVPYSGFLIIFNSLAGLSMKETFKNAFISINVTHWLALAVIVAMTLLGLA</sequence>
<feature type="transmembrane region" description="Helical" evidence="1">
    <location>
        <begin position="165"/>
        <end position="190"/>
    </location>
</feature>
<gene>
    <name evidence="2" type="ORF">DP119_10455</name>
</gene>
<proteinExistence type="predicted"/>
<keyword evidence="1" id="KW-0812">Transmembrane</keyword>
<name>A0A365K3N3_9BACL</name>
<dbReference type="GO" id="GO:0005886">
    <property type="term" value="C:plasma membrane"/>
    <property type="evidence" value="ECO:0007669"/>
    <property type="project" value="TreeGrafter"/>
</dbReference>
<dbReference type="PANTHER" id="PTHR30354">
    <property type="entry name" value="GNT FAMILY GLUCONATE TRANSPORTER"/>
    <property type="match status" value="1"/>
</dbReference>
<keyword evidence="1" id="KW-0472">Membrane</keyword>
<feature type="transmembrane region" description="Helical" evidence="1">
    <location>
        <begin position="210"/>
        <end position="233"/>
    </location>
</feature>
<evidence type="ECO:0008006" key="4">
    <source>
        <dbReference type="Google" id="ProtNLM"/>
    </source>
</evidence>
<dbReference type="OrthoDB" id="86125at2"/>
<evidence type="ECO:0000256" key="1">
    <source>
        <dbReference type="SAM" id="Phobius"/>
    </source>
</evidence>
<dbReference type="GO" id="GO:0015128">
    <property type="term" value="F:gluconate transmembrane transporter activity"/>
    <property type="evidence" value="ECO:0007669"/>
    <property type="project" value="InterPro"/>
</dbReference>
<evidence type="ECO:0000313" key="2">
    <source>
        <dbReference type="EMBL" id="RAZ67185.1"/>
    </source>
</evidence>
<feature type="transmembrane region" description="Helical" evidence="1">
    <location>
        <begin position="67"/>
        <end position="87"/>
    </location>
</feature>
<accession>A0A365K3N3</accession>
<protein>
    <recommendedName>
        <fullName evidence="4">GntP family permease</fullName>
    </recommendedName>
</protein>
<dbReference type="Proteomes" id="UP000251869">
    <property type="component" value="Unassembled WGS sequence"/>
</dbReference>
<feature type="transmembrane region" description="Helical" evidence="1">
    <location>
        <begin position="93"/>
        <end position="110"/>
    </location>
</feature>
<dbReference type="InterPro" id="IPR003474">
    <property type="entry name" value="Glcn_transporter"/>
</dbReference>
<keyword evidence="1" id="KW-1133">Transmembrane helix</keyword>
<dbReference type="AlphaFoldDB" id="A0A365K3N3"/>
<evidence type="ECO:0000313" key="3">
    <source>
        <dbReference type="Proteomes" id="UP000251869"/>
    </source>
</evidence>
<feature type="transmembrane region" description="Helical" evidence="1">
    <location>
        <begin position="245"/>
        <end position="268"/>
    </location>
</feature>
<comment type="caution">
    <text evidence="2">The sequence shown here is derived from an EMBL/GenBank/DDBJ whole genome shotgun (WGS) entry which is preliminary data.</text>
</comment>
<dbReference type="PANTHER" id="PTHR30354:SF7">
    <property type="entry name" value="BLL7963 PROTEIN"/>
    <property type="match status" value="1"/>
</dbReference>